<dbReference type="STRING" id="237682.SAMN05421676_101200"/>
<dbReference type="GO" id="GO:0019563">
    <property type="term" value="P:glycerol catabolic process"/>
    <property type="evidence" value="ECO:0007669"/>
    <property type="project" value="TreeGrafter"/>
</dbReference>
<keyword evidence="6 9" id="KW-0963">Cytoplasm</keyword>
<dbReference type="InterPro" id="IPR013785">
    <property type="entry name" value="Aldolase_TIM"/>
</dbReference>
<keyword evidence="12" id="KW-1185">Reference proteome</keyword>
<comment type="catalytic activity">
    <reaction evidence="9 10">
        <text>D-glyceraldehyde 3-phosphate = dihydroxyacetone phosphate</text>
        <dbReference type="Rhea" id="RHEA:18585"/>
        <dbReference type="ChEBI" id="CHEBI:57642"/>
        <dbReference type="ChEBI" id="CHEBI:59776"/>
        <dbReference type="EC" id="5.3.1.1"/>
    </reaction>
</comment>
<evidence type="ECO:0000256" key="5">
    <source>
        <dbReference type="ARBA" id="ARBA00022432"/>
    </source>
</evidence>
<evidence type="ECO:0000256" key="1">
    <source>
        <dbReference type="ARBA" id="ARBA00004680"/>
    </source>
</evidence>
<evidence type="ECO:0000256" key="7">
    <source>
        <dbReference type="ARBA" id="ARBA00023152"/>
    </source>
</evidence>
<keyword evidence="5 9" id="KW-0312">Gluconeogenesis</keyword>
<dbReference type="PROSITE" id="PS00171">
    <property type="entry name" value="TIM_1"/>
    <property type="match status" value="1"/>
</dbReference>
<comment type="subcellular location">
    <subcellularLocation>
        <location evidence="9 10">Cytoplasm</location>
    </subcellularLocation>
</comment>
<dbReference type="Pfam" id="PF00121">
    <property type="entry name" value="TIM"/>
    <property type="match status" value="1"/>
</dbReference>
<evidence type="ECO:0000256" key="4">
    <source>
        <dbReference type="ARBA" id="ARBA00019397"/>
    </source>
</evidence>
<dbReference type="NCBIfam" id="TIGR00419">
    <property type="entry name" value="tim"/>
    <property type="match status" value="1"/>
</dbReference>
<dbReference type="InterPro" id="IPR022896">
    <property type="entry name" value="TrioseP_Isoase_bac/euk"/>
</dbReference>
<feature type="binding site" evidence="9">
    <location>
        <begin position="234"/>
        <end position="235"/>
    </location>
    <ligand>
        <name>substrate</name>
    </ligand>
</feature>
<dbReference type="InterPro" id="IPR000652">
    <property type="entry name" value="Triosephosphate_isomerase"/>
</dbReference>
<comment type="similarity">
    <text evidence="2 9 10">Belongs to the triosephosphate isomerase family.</text>
</comment>
<comment type="pathway">
    <text evidence="9 10">Carbohydrate biosynthesis; gluconeogenesis.</text>
</comment>
<dbReference type="HAMAP" id="MF_00147_B">
    <property type="entry name" value="TIM_B"/>
    <property type="match status" value="1"/>
</dbReference>
<name>A0A1H9YLQ5_9BACI</name>
<dbReference type="UniPathway" id="UPA00109">
    <property type="reaction ID" value="UER00189"/>
</dbReference>
<evidence type="ECO:0000256" key="10">
    <source>
        <dbReference type="RuleBase" id="RU363013"/>
    </source>
</evidence>
<dbReference type="Proteomes" id="UP000199095">
    <property type="component" value="Unassembled WGS sequence"/>
</dbReference>
<dbReference type="SUPFAM" id="SSF51351">
    <property type="entry name" value="Triosephosphate isomerase (TIM)"/>
    <property type="match status" value="1"/>
</dbReference>
<feature type="binding site" evidence="9">
    <location>
        <position position="213"/>
    </location>
    <ligand>
        <name>substrate</name>
    </ligand>
</feature>
<proteinExistence type="inferred from homology"/>
<accession>A0A1H9YLQ5</accession>
<evidence type="ECO:0000256" key="2">
    <source>
        <dbReference type="ARBA" id="ARBA00007422"/>
    </source>
</evidence>
<evidence type="ECO:0000256" key="8">
    <source>
        <dbReference type="ARBA" id="ARBA00023235"/>
    </source>
</evidence>
<dbReference type="RefSeq" id="WP_093131065.1">
    <property type="nucleotide sequence ID" value="NZ_FOHJ01000001.1"/>
</dbReference>
<evidence type="ECO:0000313" key="11">
    <source>
        <dbReference type="EMBL" id="SES69513.1"/>
    </source>
</evidence>
<feature type="active site" description="Proton acceptor" evidence="9">
    <location>
        <position position="167"/>
    </location>
</feature>
<dbReference type="InterPro" id="IPR035990">
    <property type="entry name" value="TIM_sf"/>
</dbReference>
<dbReference type="EC" id="5.3.1.1" evidence="3 9"/>
<dbReference type="FunFam" id="3.20.20.70:FF:000016">
    <property type="entry name" value="Triosephosphate isomerase"/>
    <property type="match status" value="1"/>
</dbReference>
<organism evidence="11 12">
    <name type="scientific">Salinibacillus kushneri</name>
    <dbReference type="NCBI Taxonomy" id="237682"/>
    <lineage>
        <taxon>Bacteria</taxon>
        <taxon>Bacillati</taxon>
        <taxon>Bacillota</taxon>
        <taxon>Bacilli</taxon>
        <taxon>Bacillales</taxon>
        <taxon>Bacillaceae</taxon>
        <taxon>Salinibacillus</taxon>
    </lineage>
</organism>
<gene>
    <name evidence="9" type="primary">tpiA</name>
    <name evidence="11" type="ORF">SAMN05421676_101200</name>
</gene>
<dbReference type="PANTHER" id="PTHR21139">
    <property type="entry name" value="TRIOSEPHOSPHATE ISOMERASE"/>
    <property type="match status" value="1"/>
</dbReference>
<evidence type="ECO:0000313" key="12">
    <source>
        <dbReference type="Proteomes" id="UP000199095"/>
    </source>
</evidence>
<feature type="binding site" evidence="9">
    <location>
        <position position="173"/>
    </location>
    <ligand>
        <name>substrate</name>
    </ligand>
</feature>
<evidence type="ECO:0000256" key="9">
    <source>
        <dbReference type="HAMAP-Rule" id="MF_00147"/>
    </source>
</evidence>
<dbReference type="Gene3D" id="3.20.20.70">
    <property type="entry name" value="Aldolase class I"/>
    <property type="match status" value="1"/>
</dbReference>
<feature type="active site" description="Electrophile" evidence="9">
    <location>
        <position position="95"/>
    </location>
</feature>
<feature type="binding site" evidence="9">
    <location>
        <begin position="9"/>
        <end position="11"/>
    </location>
    <ligand>
        <name>substrate</name>
    </ligand>
</feature>
<dbReference type="PROSITE" id="PS51440">
    <property type="entry name" value="TIM_2"/>
    <property type="match status" value="1"/>
</dbReference>
<dbReference type="EMBL" id="FOHJ01000001">
    <property type="protein sequence ID" value="SES69513.1"/>
    <property type="molecule type" value="Genomic_DNA"/>
</dbReference>
<dbReference type="GO" id="GO:0046166">
    <property type="term" value="P:glyceraldehyde-3-phosphate biosynthetic process"/>
    <property type="evidence" value="ECO:0007669"/>
    <property type="project" value="TreeGrafter"/>
</dbReference>
<comment type="function">
    <text evidence="9">Involved in the gluconeogenesis. Catalyzes stereospecifically the conversion of dihydroxyacetone phosphate (DHAP) to D-glyceraldehyde-3-phosphate (G3P).</text>
</comment>
<dbReference type="InterPro" id="IPR020861">
    <property type="entry name" value="Triosephosphate_isomerase_AS"/>
</dbReference>
<protein>
    <recommendedName>
        <fullName evidence="4 9">Triosephosphate isomerase</fullName>
        <shortName evidence="9">TIM</shortName>
        <shortName evidence="9">TPI</shortName>
        <ecNumber evidence="3 9">5.3.1.1</ecNumber>
    </recommendedName>
    <alternativeName>
        <fullName evidence="9">Triose-phosphate isomerase</fullName>
    </alternativeName>
</protein>
<comment type="subunit">
    <text evidence="9 10">Homodimer.</text>
</comment>
<dbReference type="UniPathway" id="UPA00138"/>
<dbReference type="GO" id="GO:0004807">
    <property type="term" value="F:triose-phosphate isomerase activity"/>
    <property type="evidence" value="ECO:0007669"/>
    <property type="project" value="UniProtKB-UniRule"/>
</dbReference>
<dbReference type="PANTHER" id="PTHR21139:SF42">
    <property type="entry name" value="TRIOSEPHOSPHATE ISOMERASE"/>
    <property type="match status" value="1"/>
</dbReference>
<dbReference type="GO" id="GO:0005829">
    <property type="term" value="C:cytosol"/>
    <property type="evidence" value="ECO:0007669"/>
    <property type="project" value="TreeGrafter"/>
</dbReference>
<keyword evidence="9" id="KW-0597">Phosphoprotein</keyword>
<comment type="pathway">
    <text evidence="1 9 10">Carbohydrate degradation; glycolysis; D-glyceraldehyde 3-phosphate from glycerone phosphate: step 1/1.</text>
</comment>
<dbReference type="OrthoDB" id="9809429at2"/>
<keyword evidence="7 9" id="KW-0324">Glycolysis</keyword>
<keyword evidence="8 9" id="KW-0413">Isomerase</keyword>
<dbReference type="AlphaFoldDB" id="A0A1H9YLQ5"/>
<reference evidence="12" key="1">
    <citation type="submission" date="2016-10" db="EMBL/GenBank/DDBJ databases">
        <authorList>
            <person name="Varghese N."/>
            <person name="Submissions S."/>
        </authorList>
    </citation>
    <scope>NUCLEOTIDE SEQUENCE [LARGE SCALE GENOMIC DNA]</scope>
    <source>
        <strain evidence="12">CGMCC 1.3566</strain>
    </source>
</reference>
<dbReference type="CDD" id="cd00311">
    <property type="entry name" value="TIM"/>
    <property type="match status" value="1"/>
</dbReference>
<evidence type="ECO:0000256" key="3">
    <source>
        <dbReference type="ARBA" id="ARBA00011940"/>
    </source>
</evidence>
<dbReference type="GO" id="GO:0006096">
    <property type="term" value="P:glycolytic process"/>
    <property type="evidence" value="ECO:0007669"/>
    <property type="project" value="UniProtKB-UniRule"/>
</dbReference>
<sequence length="253" mass="27310">MRKKIIAGNWKMNKVVSEAEQFLSEVKGNVPASEQVESVVCAPFVSLPALVEQAKGTDVKIAAQNMHFEDNGAFTGEVSPVMLKDLGVEYVVLGHSERRELFNETDESVNKKVHAAFNHELTPIVCVGETLDQREANETKSHVEKQVKAALEGLSEKQVKQVVLAYEPIWAIGTGKTATSEQANEVCTHIREVVKSAVSESAADAVRIQYGGSVKPANVDELLAQSDIDGALVGGASLEADSFLKLVEAGKHE</sequence>
<feature type="modified residue" description="Phosphoserine" evidence="9">
    <location>
        <position position="213"/>
    </location>
</feature>
<dbReference type="GO" id="GO:0006094">
    <property type="term" value="P:gluconeogenesis"/>
    <property type="evidence" value="ECO:0007669"/>
    <property type="project" value="UniProtKB-UniRule"/>
</dbReference>
<evidence type="ECO:0000256" key="6">
    <source>
        <dbReference type="ARBA" id="ARBA00022490"/>
    </source>
</evidence>